<feature type="transmembrane region" description="Helical" evidence="2">
    <location>
        <begin position="45"/>
        <end position="63"/>
    </location>
</feature>
<comment type="caution">
    <text evidence="3">The sequence shown here is derived from an EMBL/GenBank/DDBJ whole genome shotgun (WGS) entry which is preliminary data.</text>
</comment>
<feature type="compositionally biased region" description="Basic residues" evidence="1">
    <location>
        <begin position="1"/>
        <end position="11"/>
    </location>
</feature>
<feature type="region of interest" description="Disordered" evidence="1">
    <location>
        <begin position="240"/>
        <end position="265"/>
    </location>
</feature>
<protein>
    <recommendedName>
        <fullName evidence="5">Ferric oxidoreductase domain-containing protein</fullName>
    </recommendedName>
</protein>
<evidence type="ECO:0000256" key="1">
    <source>
        <dbReference type="SAM" id="MobiDB-lite"/>
    </source>
</evidence>
<keyword evidence="2" id="KW-1133">Transmembrane helix</keyword>
<name>A0A6N7KVK8_9ACTN</name>
<dbReference type="AlphaFoldDB" id="A0A6N7KVK8"/>
<evidence type="ECO:0000313" key="4">
    <source>
        <dbReference type="Proteomes" id="UP000450000"/>
    </source>
</evidence>
<reference evidence="3 4" key="1">
    <citation type="submission" date="2019-09" db="EMBL/GenBank/DDBJ databases">
        <title>Genome Sequences of Streptomyces kaniharaensis ATCC 21070.</title>
        <authorList>
            <person name="Zhu W."/>
            <person name="De Crecy-Lagard V."/>
            <person name="Richards N.G."/>
        </authorList>
    </citation>
    <scope>NUCLEOTIDE SEQUENCE [LARGE SCALE GENOMIC DNA]</scope>
    <source>
        <strain evidence="3 4">SF-557</strain>
    </source>
</reference>
<dbReference type="RefSeq" id="WP_153464056.1">
    <property type="nucleotide sequence ID" value="NZ_WBOF01000001.1"/>
</dbReference>
<organism evidence="3 4">
    <name type="scientific">Streptomyces kaniharaensis</name>
    <dbReference type="NCBI Taxonomy" id="212423"/>
    <lineage>
        <taxon>Bacteria</taxon>
        <taxon>Bacillati</taxon>
        <taxon>Actinomycetota</taxon>
        <taxon>Actinomycetes</taxon>
        <taxon>Kitasatosporales</taxon>
        <taxon>Streptomycetaceae</taxon>
        <taxon>Streptomyces</taxon>
    </lineage>
</organism>
<keyword evidence="2" id="KW-0472">Membrane</keyword>
<feature type="compositionally biased region" description="Low complexity" evidence="1">
    <location>
        <begin position="25"/>
        <end position="36"/>
    </location>
</feature>
<dbReference type="EMBL" id="WBOF01000001">
    <property type="protein sequence ID" value="MQS14865.1"/>
    <property type="molecule type" value="Genomic_DNA"/>
</dbReference>
<feature type="transmembrane region" description="Helical" evidence="2">
    <location>
        <begin position="183"/>
        <end position="203"/>
    </location>
</feature>
<keyword evidence="4" id="KW-1185">Reference proteome</keyword>
<dbReference type="OrthoDB" id="4282511at2"/>
<gene>
    <name evidence="3" type="ORF">F7Q99_22035</name>
</gene>
<feature type="transmembrane region" description="Helical" evidence="2">
    <location>
        <begin position="112"/>
        <end position="143"/>
    </location>
</feature>
<dbReference type="Proteomes" id="UP000450000">
    <property type="component" value="Unassembled WGS sequence"/>
</dbReference>
<evidence type="ECO:0000313" key="3">
    <source>
        <dbReference type="EMBL" id="MQS14865.1"/>
    </source>
</evidence>
<sequence length="313" mass="32463">MVRGQKRRSRRFGPVPRGVERAGRARAAAGGEQPAEGGRKRPSPWSLLPPLAAGLGVTAVVVDPRLQSFLTYAVGVLALVSFTSGVLWGLVATDRLILSPAHRLVAQTVHRVMGVAGVVFLVLHVWMKLIVGQIGVIAAFIPFTDSAKPVVFGLGTVAGYLFPAVALAGAARNRLARSGNARRWRAIHLSAYPAWGAGLIHGLQSGRLAASWVVMLYGLAVVGVIVALTLRLVLQDRSGPRQAPVRPLPPEAGGPEVTVPRLPVATSPEITGTRVPVAVGQAMAAGPGLAVGQGMAAGPGLAGIGLARRRQDG</sequence>
<feature type="transmembrane region" description="Helical" evidence="2">
    <location>
        <begin position="209"/>
        <end position="234"/>
    </location>
</feature>
<feature type="region of interest" description="Disordered" evidence="1">
    <location>
        <begin position="1"/>
        <end position="43"/>
    </location>
</feature>
<feature type="transmembrane region" description="Helical" evidence="2">
    <location>
        <begin position="69"/>
        <end position="91"/>
    </location>
</feature>
<proteinExistence type="predicted"/>
<evidence type="ECO:0000256" key="2">
    <source>
        <dbReference type="SAM" id="Phobius"/>
    </source>
</evidence>
<evidence type="ECO:0008006" key="5">
    <source>
        <dbReference type="Google" id="ProtNLM"/>
    </source>
</evidence>
<accession>A0A6N7KVK8</accession>
<feature type="transmembrane region" description="Helical" evidence="2">
    <location>
        <begin position="149"/>
        <end position="171"/>
    </location>
</feature>
<keyword evidence="2" id="KW-0812">Transmembrane</keyword>